<dbReference type="AlphaFoldDB" id="A0A934RBP2"/>
<comment type="caution">
    <text evidence="5">The sequence shown here is derived from an EMBL/GenBank/DDBJ whole genome shotgun (WGS) entry which is preliminary data.</text>
</comment>
<dbReference type="InterPro" id="IPR001478">
    <property type="entry name" value="PDZ"/>
</dbReference>
<dbReference type="InterPro" id="IPR009003">
    <property type="entry name" value="Peptidase_S1_PA"/>
</dbReference>
<protein>
    <submittedName>
        <fullName evidence="5">PDZ domain-containing protein</fullName>
    </submittedName>
</protein>
<feature type="domain" description="PDZ" evidence="4">
    <location>
        <begin position="196"/>
        <end position="268"/>
    </location>
</feature>
<gene>
    <name evidence="5" type="ORF">JIN81_03385</name>
</gene>
<keyword evidence="6" id="KW-1185">Reference proteome</keyword>
<evidence type="ECO:0000256" key="2">
    <source>
        <dbReference type="ARBA" id="ARBA00022801"/>
    </source>
</evidence>
<organism evidence="5 6">
    <name type="scientific">Haloferula rosea</name>
    <dbReference type="NCBI Taxonomy" id="490093"/>
    <lineage>
        <taxon>Bacteria</taxon>
        <taxon>Pseudomonadati</taxon>
        <taxon>Verrucomicrobiota</taxon>
        <taxon>Verrucomicrobiia</taxon>
        <taxon>Verrucomicrobiales</taxon>
        <taxon>Verrucomicrobiaceae</taxon>
        <taxon>Haloferula</taxon>
    </lineage>
</organism>
<dbReference type="PANTHER" id="PTHR45980">
    <property type="match status" value="1"/>
</dbReference>
<dbReference type="PROSITE" id="PS50106">
    <property type="entry name" value="PDZ"/>
    <property type="match status" value="1"/>
</dbReference>
<evidence type="ECO:0000259" key="4">
    <source>
        <dbReference type="PROSITE" id="PS50106"/>
    </source>
</evidence>
<dbReference type="SMART" id="SM00228">
    <property type="entry name" value="PDZ"/>
    <property type="match status" value="1"/>
</dbReference>
<dbReference type="GO" id="GO:0006508">
    <property type="term" value="P:proteolysis"/>
    <property type="evidence" value="ECO:0007669"/>
    <property type="project" value="UniProtKB-KW"/>
</dbReference>
<reference evidence="5" key="1">
    <citation type="submission" date="2021-01" db="EMBL/GenBank/DDBJ databases">
        <title>Modified the classification status of verrucomicrobia.</title>
        <authorList>
            <person name="Feng X."/>
        </authorList>
    </citation>
    <scope>NUCLEOTIDE SEQUENCE</scope>
    <source>
        <strain evidence="5">KCTC 22201</strain>
    </source>
</reference>
<dbReference type="Pfam" id="PF13180">
    <property type="entry name" value="PDZ_2"/>
    <property type="match status" value="1"/>
</dbReference>
<evidence type="ECO:0000256" key="1">
    <source>
        <dbReference type="ARBA" id="ARBA00022670"/>
    </source>
</evidence>
<accession>A0A934RBP2</accession>
<keyword evidence="3" id="KW-0720">Serine protease</keyword>
<dbReference type="GO" id="GO:0004252">
    <property type="term" value="F:serine-type endopeptidase activity"/>
    <property type="evidence" value="ECO:0007669"/>
    <property type="project" value="TreeGrafter"/>
</dbReference>
<dbReference type="Pfam" id="PF17815">
    <property type="entry name" value="PDZ_3"/>
    <property type="match status" value="1"/>
</dbReference>
<dbReference type="RefSeq" id="WP_200276357.1">
    <property type="nucleotide sequence ID" value="NZ_JAENII010000002.1"/>
</dbReference>
<dbReference type="EMBL" id="JAENII010000002">
    <property type="protein sequence ID" value="MBK1826046.1"/>
    <property type="molecule type" value="Genomic_DNA"/>
</dbReference>
<dbReference type="SUPFAM" id="SSF50494">
    <property type="entry name" value="Trypsin-like serine proteases"/>
    <property type="match status" value="1"/>
</dbReference>
<dbReference type="PANTHER" id="PTHR45980:SF9">
    <property type="entry name" value="PROTEASE DO-LIKE 10, MITOCHONDRIAL-RELATED"/>
    <property type="match status" value="1"/>
</dbReference>
<dbReference type="SUPFAM" id="SSF50156">
    <property type="entry name" value="PDZ domain-like"/>
    <property type="match status" value="1"/>
</dbReference>
<dbReference type="Gene3D" id="2.40.10.10">
    <property type="entry name" value="Trypsin-like serine proteases"/>
    <property type="match status" value="1"/>
</dbReference>
<dbReference type="InterPro" id="IPR046449">
    <property type="entry name" value="DEGP_PDZ_sf"/>
</dbReference>
<keyword evidence="1" id="KW-0645">Protease</keyword>
<dbReference type="Gene3D" id="3.20.190.20">
    <property type="match status" value="1"/>
</dbReference>
<evidence type="ECO:0000313" key="6">
    <source>
        <dbReference type="Proteomes" id="UP000658278"/>
    </source>
</evidence>
<proteinExistence type="predicted"/>
<evidence type="ECO:0000256" key="3">
    <source>
        <dbReference type="ARBA" id="ARBA00022825"/>
    </source>
</evidence>
<name>A0A934RBP2_9BACT</name>
<dbReference type="InterPro" id="IPR041517">
    <property type="entry name" value="DEGP_PDZ"/>
</dbReference>
<dbReference type="InterPro" id="IPR043504">
    <property type="entry name" value="Peptidase_S1_PA_chymotrypsin"/>
</dbReference>
<dbReference type="Proteomes" id="UP000658278">
    <property type="component" value="Unassembled WGS sequence"/>
</dbReference>
<evidence type="ECO:0000313" key="5">
    <source>
        <dbReference type="EMBL" id="MBK1826046.1"/>
    </source>
</evidence>
<dbReference type="InterPro" id="IPR036034">
    <property type="entry name" value="PDZ_sf"/>
</dbReference>
<dbReference type="Gene3D" id="2.30.42.10">
    <property type="match status" value="1"/>
</dbReference>
<sequence length="472" mass="51909">MSSDPTQSVVRITATRQRWNPGQPWEKQAPRKRRSLGAIVDGPRVITTAEMVADATFIELETTDGLKRANATVIAVDYEANLALLKVNEQEADDFFQELEPLKIAEVPGPGDTLEILQVEDNGNSITTRGPIQSVDVVSNFLPAHFFLTYEVKASMQSAASSFTLPVLFDGALAGLLTSYNSKDQLSDVSSTEILQQFLKDASDGEYEGFPSLGISTASTEDSNFRAYLKLPDEVGGIYISKVRKDGSADKAGIKTGDVITAIDALPIDRLGYFDHEIYGRLFWSHLVRGSKAIGESATLEVLREGEPLTVEVPLERLEISDQLVPSYAFGTPPNYLIKGGLLFQELSQPLLEAFGEEWRSRAPLNLLDAWENPTAYEEDYDRIVFLSGVIATPATVGYESLRNMIVSEVNGTPIRSMSSLVAAFDNPPADGLHSIRFRDEEILIYLDEVTSTAVDGELMQRGISRLHRADH</sequence>
<keyword evidence="2" id="KW-0378">Hydrolase</keyword>